<dbReference type="Proteomes" id="UP001408356">
    <property type="component" value="Unassembled WGS sequence"/>
</dbReference>
<feature type="compositionally biased region" description="Low complexity" evidence="1">
    <location>
        <begin position="40"/>
        <end position="61"/>
    </location>
</feature>
<evidence type="ECO:0000313" key="2">
    <source>
        <dbReference type="EMBL" id="KAK9412997.1"/>
    </source>
</evidence>
<protein>
    <submittedName>
        <fullName evidence="2">Uncharacterized protein</fullName>
    </submittedName>
</protein>
<reference evidence="2 3" key="1">
    <citation type="journal article" date="2024" name="J. Plant Pathol.">
        <title>Sequence and assembly of the genome of Seiridium unicorne, isolate CBS 538.82, causal agent of cypress canker disease.</title>
        <authorList>
            <person name="Scali E."/>
            <person name="Rocca G.D."/>
            <person name="Danti R."/>
            <person name="Garbelotto M."/>
            <person name="Barberini S."/>
            <person name="Baroncelli R."/>
            <person name="Emiliani G."/>
        </authorList>
    </citation>
    <scope>NUCLEOTIDE SEQUENCE [LARGE SCALE GENOMIC DNA]</scope>
    <source>
        <strain evidence="2 3">BM-138-508</strain>
    </source>
</reference>
<accession>A0ABR2UEE3</accession>
<evidence type="ECO:0000256" key="1">
    <source>
        <dbReference type="SAM" id="MobiDB-lite"/>
    </source>
</evidence>
<comment type="caution">
    <text evidence="2">The sequence shown here is derived from an EMBL/GenBank/DDBJ whole genome shotgun (WGS) entry which is preliminary data.</text>
</comment>
<keyword evidence="3" id="KW-1185">Reference proteome</keyword>
<gene>
    <name evidence="2" type="ORF">SUNI508_12192</name>
</gene>
<name>A0ABR2UEE3_9PEZI</name>
<evidence type="ECO:0000313" key="3">
    <source>
        <dbReference type="Proteomes" id="UP001408356"/>
    </source>
</evidence>
<dbReference type="EMBL" id="JARVKF010000445">
    <property type="protein sequence ID" value="KAK9412997.1"/>
    <property type="molecule type" value="Genomic_DNA"/>
</dbReference>
<feature type="compositionally biased region" description="Polar residues" evidence="1">
    <location>
        <begin position="143"/>
        <end position="153"/>
    </location>
</feature>
<feature type="region of interest" description="Disordered" evidence="1">
    <location>
        <begin position="143"/>
        <end position="208"/>
    </location>
</feature>
<sequence length="208" mass="23086">MSSSYENENENDALYLRAEYNLEMQVLVEEWFSAFRKSKSSSSKPSSSKASSSKSSSSKPISLDHRGLQKVARGKVDGKELDLMARKAKKRVPELKFDDNLRKECLKVIRTYGADSYEHPVADGNYLIGFRLGGLASSTFDMTTTSSNETQGQHYLPGPGEATDSQELDRSDRQEGVVLGLENIGGGDDDNEPRPPLTSSWEYFGRTL</sequence>
<organism evidence="2 3">
    <name type="scientific">Seiridium unicorne</name>
    <dbReference type="NCBI Taxonomy" id="138068"/>
    <lineage>
        <taxon>Eukaryota</taxon>
        <taxon>Fungi</taxon>
        <taxon>Dikarya</taxon>
        <taxon>Ascomycota</taxon>
        <taxon>Pezizomycotina</taxon>
        <taxon>Sordariomycetes</taxon>
        <taxon>Xylariomycetidae</taxon>
        <taxon>Amphisphaeriales</taxon>
        <taxon>Sporocadaceae</taxon>
        <taxon>Seiridium</taxon>
    </lineage>
</organism>
<feature type="region of interest" description="Disordered" evidence="1">
    <location>
        <begin position="37"/>
        <end position="68"/>
    </location>
</feature>
<proteinExistence type="predicted"/>